<dbReference type="EMBL" id="JAPFRF010000010">
    <property type="protein sequence ID" value="KAJ7319961.1"/>
    <property type="molecule type" value="Genomic_DNA"/>
</dbReference>
<dbReference type="InterPro" id="IPR052925">
    <property type="entry name" value="Phage_Integrase-like_Recomb"/>
</dbReference>
<dbReference type="PANTHER" id="PTHR34605">
    <property type="entry name" value="PHAGE_INTEGRASE DOMAIN-CONTAINING PROTEIN"/>
    <property type="match status" value="1"/>
</dbReference>
<keyword evidence="1" id="KW-0233">DNA recombination</keyword>
<accession>A0A9Q0XLZ2</accession>
<dbReference type="GO" id="GO:0015074">
    <property type="term" value="P:DNA integration"/>
    <property type="evidence" value="ECO:0007669"/>
    <property type="project" value="InterPro"/>
</dbReference>
<evidence type="ECO:0000313" key="3">
    <source>
        <dbReference type="Proteomes" id="UP001142489"/>
    </source>
</evidence>
<keyword evidence="3" id="KW-1185">Reference proteome</keyword>
<proteinExistence type="predicted"/>
<dbReference type="AlphaFoldDB" id="A0A9Q0XLZ2"/>
<sequence>MSALAFYTKAQGCQDATSDFRIRKMFEGWGREQVKNPDDHFHITTEILVKMNQEWKDMCRDSYEVTLFKSAAMLTFLGAFRISEPVASGREDRSRAALQITDMRVEQDRAIIHMCRSKLDQWGKGIQVVLGIFSIQNICPVRVLRTYLKLRGREEGFLLCHNDGSPLTKFQFWKITDSVLKWLGLIDMRFSTYSFRIVTASTAASLGYGPDTIQ</sequence>
<name>A0A9Q0XLZ2_9SAUR</name>
<dbReference type="GO" id="GO:0003677">
    <property type="term" value="F:DNA binding"/>
    <property type="evidence" value="ECO:0007669"/>
    <property type="project" value="InterPro"/>
</dbReference>
<dbReference type="SUPFAM" id="SSF56349">
    <property type="entry name" value="DNA breaking-rejoining enzymes"/>
    <property type="match status" value="1"/>
</dbReference>
<protein>
    <submittedName>
        <fullName evidence="2">Uncharacterized protein</fullName>
    </submittedName>
</protein>
<dbReference type="InterPro" id="IPR013762">
    <property type="entry name" value="Integrase-like_cat_sf"/>
</dbReference>
<gene>
    <name evidence="2" type="ORF">JRQ81_019472</name>
</gene>
<dbReference type="GO" id="GO:0006310">
    <property type="term" value="P:DNA recombination"/>
    <property type="evidence" value="ECO:0007669"/>
    <property type="project" value="UniProtKB-KW"/>
</dbReference>
<dbReference type="PANTHER" id="PTHR34605:SF3">
    <property type="entry name" value="P CELL-TYPE AGGLUTINATION PROTEIN MAP4-LIKE-RELATED"/>
    <property type="match status" value="1"/>
</dbReference>
<comment type="caution">
    <text evidence="2">The sequence shown here is derived from an EMBL/GenBank/DDBJ whole genome shotgun (WGS) entry which is preliminary data.</text>
</comment>
<organism evidence="2 3">
    <name type="scientific">Phrynocephalus forsythii</name>
    <dbReference type="NCBI Taxonomy" id="171643"/>
    <lineage>
        <taxon>Eukaryota</taxon>
        <taxon>Metazoa</taxon>
        <taxon>Chordata</taxon>
        <taxon>Craniata</taxon>
        <taxon>Vertebrata</taxon>
        <taxon>Euteleostomi</taxon>
        <taxon>Lepidosauria</taxon>
        <taxon>Squamata</taxon>
        <taxon>Bifurcata</taxon>
        <taxon>Unidentata</taxon>
        <taxon>Episquamata</taxon>
        <taxon>Toxicofera</taxon>
        <taxon>Iguania</taxon>
        <taxon>Acrodonta</taxon>
        <taxon>Agamidae</taxon>
        <taxon>Agaminae</taxon>
        <taxon>Phrynocephalus</taxon>
    </lineage>
</organism>
<dbReference type="Proteomes" id="UP001142489">
    <property type="component" value="Unassembled WGS sequence"/>
</dbReference>
<evidence type="ECO:0000313" key="2">
    <source>
        <dbReference type="EMBL" id="KAJ7319961.1"/>
    </source>
</evidence>
<reference evidence="2" key="1">
    <citation type="journal article" date="2023" name="DNA Res.">
        <title>Chromosome-level genome assembly of Phrynocephalus forsythii using third-generation DNA sequencing and Hi-C analysis.</title>
        <authorList>
            <person name="Qi Y."/>
            <person name="Zhao W."/>
            <person name="Zhao Y."/>
            <person name="Niu C."/>
            <person name="Cao S."/>
            <person name="Zhang Y."/>
        </authorList>
    </citation>
    <scope>NUCLEOTIDE SEQUENCE</scope>
    <source>
        <tissue evidence="2">Muscle</tissue>
    </source>
</reference>
<dbReference type="InterPro" id="IPR011010">
    <property type="entry name" value="DNA_brk_join_enz"/>
</dbReference>
<dbReference type="Gene3D" id="1.10.443.10">
    <property type="entry name" value="Intergrase catalytic core"/>
    <property type="match status" value="1"/>
</dbReference>
<dbReference type="OrthoDB" id="9048622at2759"/>
<evidence type="ECO:0000256" key="1">
    <source>
        <dbReference type="ARBA" id="ARBA00023172"/>
    </source>
</evidence>